<name>A0AAU9CPS2_9BACT</name>
<keyword evidence="3" id="KW-1185">Reference proteome</keyword>
<dbReference type="PANTHER" id="PTHR46388:SF2">
    <property type="entry name" value="NHL REPEAT-CONTAINING PROTEIN 2"/>
    <property type="match status" value="1"/>
</dbReference>
<dbReference type="NCBIfam" id="TIGR04183">
    <property type="entry name" value="Por_Secre_tail"/>
    <property type="match status" value="1"/>
</dbReference>
<dbReference type="AlphaFoldDB" id="A0AAU9CPS2"/>
<reference evidence="2 3" key="1">
    <citation type="submission" date="2021-12" db="EMBL/GenBank/DDBJ databases">
        <title>Genome sequencing of bacteria with rrn-lacking chromosome and rrn-plasmid.</title>
        <authorList>
            <person name="Anda M."/>
            <person name="Iwasaki W."/>
        </authorList>
    </citation>
    <scope>NUCLEOTIDE SEQUENCE [LARGE SCALE GENOMIC DNA]</scope>
    <source>
        <strain evidence="2 3">DSM 100852</strain>
    </source>
</reference>
<dbReference type="EMBL" id="AP025314">
    <property type="protein sequence ID" value="BDD09957.1"/>
    <property type="molecule type" value="Genomic_DNA"/>
</dbReference>
<dbReference type="Pfam" id="PF25021">
    <property type="entry name" value="TEN_NHL"/>
    <property type="match status" value="1"/>
</dbReference>
<dbReference type="RefSeq" id="WP_338391541.1">
    <property type="nucleotide sequence ID" value="NZ_AP025314.1"/>
</dbReference>
<proteinExistence type="predicted"/>
<dbReference type="Proteomes" id="UP001348817">
    <property type="component" value="Chromosome"/>
</dbReference>
<organism evidence="2 3">
    <name type="scientific">Fulvitalea axinellae</name>
    <dbReference type="NCBI Taxonomy" id="1182444"/>
    <lineage>
        <taxon>Bacteria</taxon>
        <taxon>Pseudomonadati</taxon>
        <taxon>Bacteroidota</taxon>
        <taxon>Cytophagia</taxon>
        <taxon>Cytophagales</taxon>
        <taxon>Persicobacteraceae</taxon>
        <taxon>Fulvitalea</taxon>
    </lineage>
</organism>
<dbReference type="Gene3D" id="2.120.10.30">
    <property type="entry name" value="TolB, C-terminal domain"/>
    <property type="match status" value="4"/>
</dbReference>
<evidence type="ECO:0000313" key="3">
    <source>
        <dbReference type="Proteomes" id="UP001348817"/>
    </source>
</evidence>
<dbReference type="KEGG" id="fax:FUAX_23890"/>
<dbReference type="InterPro" id="IPR011042">
    <property type="entry name" value="6-blade_b-propeller_TolB-like"/>
</dbReference>
<evidence type="ECO:0000259" key="1">
    <source>
        <dbReference type="Pfam" id="PF25021"/>
    </source>
</evidence>
<dbReference type="InterPro" id="IPR026444">
    <property type="entry name" value="Secre_tail"/>
</dbReference>
<sequence>MRKIRILTLIVALGLFALGVKAQRITTFAGDGIDGFAGDGDKANKARLNYPLGVELSPDKTLLYIFDTFGHRIRKVNLQDSIITTIAGIGISGETGDGGLATEAEINTPIRGAFDNAGNLYFAEFWGNKIRKISVDGTITTIAGTGAHSSGPDGGLAIETALFRPADVAVDAQGNIYVAEQDANKVRIIFPNGVISTYAGDGTAASTGDNGPVSQAKVNKPSAVEFGPDGNLYIVEQGGQRIRKVVGGIISTVAGIGSRGYSGDGGSARNAEMNEPSSISFDQTGAFYFSDNENYVVRKVDVTGNISTVAGNGNFGYSGDGGRSGKASLGRPFGLAVLPTGDFFIADGENLRVRKVAYEGRAVPKTDFPNQTVSFGIPDFQLQAITNSPGNLSFSLLNGAGIVELSGTNNGTLKVLNTGEAVIRASIAGTDSWWDDEIDMKLTVEKGVPVITINDAERTFGDQPFVLDGETSIPAELEYELIEGEGIVELLGAYQEVVSIKGAGTARILVTSVEDNNVESSSKEITIVINKAEPTLNFSDLVRTYGDSPFKLLAEASFETPVSFEVVEGQSVVELMGNSMDSLNILNAGTAKIRAFVTGTDDILPIEKEVSLTILKAQPEVHMGRVTKVYGNIPVHLEAFSDSDGSISFEVIEGGDVFALSGSNNSFLGSLKSGTGKLRAYTTETSNYLPADLIVQVTVTRAEPELYNVEDIQMSTLEGPHKTFIVSDSDGKVAFDVISGGDIIKMNGDTVVTLGQGGVARVRASVPKTDKYNALAEEFEVDVTVLLGGIQTANHDNEVRVFPVPSDGLVNVGVDDPQKLDFIKINALTGQEVVYMESGAQDKYQFDLERGVYVLVIKYDDKLVKKTVLVK</sequence>
<protein>
    <recommendedName>
        <fullName evidence="1">Teneurin NHL domain-containing protein</fullName>
    </recommendedName>
</protein>
<gene>
    <name evidence="2" type="ORF">FUAX_23890</name>
</gene>
<dbReference type="InterPro" id="IPR056822">
    <property type="entry name" value="TEN_NHL"/>
</dbReference>
<evidence type="ECO:0000313" key="2">
    <source>
        <dbReference type="EMBL" id="BDD09957.1"/>
    </source>
</evidence>
<dbReference type="SUPFAM" id="SSF101898">
    <property type="entry name" value="NHL repeat"/>
    <property type="match status" value="1"/>
</dbReference>
<feature type="domain" description="Teneurin NHL" evidence="1">
    <location>
        <begin position="156"/>
        <end position="245"/>
    </location>
</feature>
<accession>A0AAU9CPS2</accession>
<dbReference type="PANTHER" id="PTHR46388">
    <property type="entry name" value="NHL REPEAT-CONTAINING PROTEIN 2"/>
    <property type="match status" value="1"/>
</dbReference>